<reference evidence="2 3" key="1">
    <citation type="submission" date="2023-03" db="EMBL/GenBank/DDBJ databases">
        <title>WGS of Gossypium arboreum.</title>
        <authorList>
            <person name="Yu D."/>
        </authorList>
    </citation>
    <scope>NUCLEOTIDE SEQUENCE [LARGE SCALE GENOMIC DNA]</scope>
    <source>
        <tissue evidence="2">Leaf</tissue>
    </source>
</reference>
<protein>
    <recommendedName>
        <fullName evidence="1">Retrotransposon Copia-like N-terminal domain-containing protein</fullName>
    </recommendedName>
</protein>
<name>A0ABR0QG00_GOSAR</name>
<gene>
    <name evidence="2" type="ORF">PVK06_006967</name>
</gene>
<accession>A0ABR0QG00</accession>
<feature type="domain" description="Retrotransposon Copia-like N-terminal" evidence="1">
    <location>
        <begin position="32"/>
        <end position="64"/>
    </location>
</feature>
<comment type="caution">
    <text evidence="2">The sequence shown here is derived from an EMBL/GenBank/DDBJ whole genome shotgun (WGS) entry which is preliminary data.</text>
</comment>
<sequence length="125" mass="14289">MTETVKISNTGYVLEVSVNNSNPTSEFQNIQVTYRLNGKNYLRWSQLVRTFLKGRGKLSHLLGTGPKEGDPKFDAWDEQDSMEEQTKNLSLRYSGQCESMALSDSGKRPFNLWLPIKPLYPIRDS</sequence>
<evidence type="ECO:0000313" key="3">
    <source>
        <dbReference type="Proteomes" id="UP001358586"/>
    </source>
</evidence>
<organism evidence="2 3">
    <name type="scientific">Gossypium arboreum</name>
    <name type="common">Tree cotton</name>
    <name type="synonym">Gossypium nanking</name>
    <dbReference type="NCBI Taxonomy" id="29729"/>
    <lineage>
        <taxon>Eukaryota</taxon>
        <taxon>Viridiplantae</taxon>
        <taxon>Streptophyta</taxon>
        <taxon>Embryophyta</taxon>
        <taxon>Tracheophyta</taxon>
        <taxon>Spermatophyta</taxon>
        <taxon>Magnoliopsida</taxon>
        <taxon>eudicotyledons</taxon>
        <taxon>Gunneridae</taxon>
        <taxon>Pentapetalae</taxon>
        <taxon>rosids</taxon>
        <taxon>malvids</taxon>
        <taxon>Malvales</taxon>
        <taxon>Malvaceae</taxon>
        <taxon>Malvoideae</taxon>
        <taxon>Gossypium</taxon>
    </lineage>
</organism>
<dbReference type="InterPro" id="IPR029472">
    <property type="entry name" value="Copia-like_N"/>
</dbReference>
<dbReference type="EMBL" id="JARKNE010000003">
    <property type="protein sequence ID" value="KAK5838239.1"/>
    <property type="molecule type" value="Genomic_DNA"/>
</dbReference>
<dbReference type="Proteomes" id="UP001358586">
    <property type="component" value="Chromosome 3"/>
</dbReference>
<keyword evidence="3" id="KW-1185">Reference proteome</keyword>
<dbReference type="Pfam" id="PF14244">
    <property type="entry name" value="Retrotran_gag_3"/>
    <property type="match status" value="1"/>
</dbReference>
<evidence type="ECO:0000259" key="1">
    <source>
        <dbReference type="Pfam" id="PF14244"/>
    </source>
</evidence>
<evidence type="ECO:0000313" key="2">
    <source>
        <dbReference type="EMBL" id="KAK5838239.1"/>
    </source>
</evidence>
<proteinExistence type="predicted"/>